<protein>
    <recommendedName>
        <fullName evidence="7">FAD-binding domain-containing protein</fullName>
    </recommendedName>
</protein>
<feature type="domain" description="FAD-binding" evidence="7">
    <location>
        <begin position="66"/>
        <end position="376"/>
    </location>
</feature>
<evidence type="ECO:0000256" key="3">
    <source>
        <dbReference type="ARBA" id="ARBA00022827"/>
    </source>
</evidence>
<comment type="similarity">
    <text evidence="1">Belongs to the paxM FAD-dependent monooxygenase family.</text>
</comment>
<keyword evidence="2" id="KW-0285">Flavoprotein</keyword>
<dbReference type="InterPro" id="IPR050562">
    <property type="entry name" value="FAD_mOase_fung"/>
</dbReference>
<feature type="compositionally biased region" description="Low complexity" evidence="5">
    <location>
        <begin position="30"/>
        <end position="52"/>
    </location>
</feature>
<evidence type="ECO:0000256" key="4">
    <source>
        <dbReference type="ARBA" id="ARBA00023002"/>
    </source>
</evidence>
<dbReference type="InterPro" id="IPR036188">
    <property type="entry name" value="FAD/NAD-bd_sf"/>
</dbReference>
<keyword evidence="9" id="KW-1185">Reference proteome</keyword>
<name>A0ABQ7JSR6_9FUNG</name>
<dbReference type="Pfam" id="PF01494">
    <property type="entry name" value="FAD_binding_3"/>
    <property type="match status" value="1"/>
</dbReference>
<keyword evidence="3" id="KW-0274">FAD</keyword>
<feature type="compositionally biased region" description="Basic and acidic residues" evidence="5">
    <location>
        <begin position="1"/>
        <end position="14"/>
    </location>
</feature>
<reference evidence="8 9" key="1">
    <citation type="journal article" date="2020" name="Fungal Divers.">
        <title>Resolving the Mortierellaceae phylogeny through synthesis of multi-gene phylogenetics and phylogenomics.</title>
        <authorList>
            <person name="Vandepol N."/>
            <person name="Liber J."/>
            <person name="Desiro A."/>
            <person name="Na H."/>
            <person name="Kennedy M."/>
            <person name="Barry K."/>
            <person name="Grigoriev I.V."/>
            <person name="Miller A.N."/>
            <person name="O'Donnell K."/>
            <person name="Stajich J.E."/>
            <person name="Bonito G."/>
        </authorList>
    </citation>
    <scope>NUCLEOTIDE SEQUENCE [LARGE SCALE GENOMIC DNA]</scope>
    <source>
        <strain evidence="8 9">AD045</strain>
    </source>
</reference>
<evidence type="ECO:0000256" key="5">
    <source>
        <dbReference type="SAM" id="MobiDB-lite"/>
    </source>
</evidence>
<keyword evidence="6" id="KW-1133">Transmembrane helix</keyword>
<keyword evidence="4" id="KW-0560">Oxidoreductase</keyword>
<feature type="transmembrane region" description="Helical" evidence="6">
    <location>
        <begin position="66"/>
        <end position="85"/>
    </location>
</feature>
<accession>A0ABQ7JSR6</accession>
<dbReference type="Gene3D" id="3.50.50.60">
    <property type="entry name" value="FAD/NAD(P)-binding domain"/>
    <property type="match status" value="1"/>
</dbReference>
<gene>
    <name evidence="8" type="ORF">BGZ96_011188</name>
</gene>
<feature type="non-terminal residue" evidence="8">
    <location>
        <position position="377"/>
    </location>
</feature>
<evidence type="ECO:0000313" key="8">
    <source>
        <dbReference type="EMBL" id="KAG0284457.1"/>
    </source>
</evidence>
<evidence type="ECO:0000256" key="2">
    <source>
        <dbReference type="ARBA" id="ARBA00022630"/>
    </source>
</evidence>
<comment type="caution">
    <text evidence="8">The sequence shown here is derived from an EMBL/GenBank/DDBJ whole genome shotgun (WGS) entry which is preliminary data.</text>
</comment>
<feature type="region of interest" description="Disordered" evidence="5">
    <location>
        <begin position="1"/>
        <end position="61"/>
    </location>
</feature>
<evidence type="ECO:0000313" key="9">
    <source>
        <dbReference type="Proteomes" id="UP001194696"/>
    </source>
</evidence>
<dbReference type="PRINTS" id="PR00420">
    <property type="entry name" value="RNGMNOXGNASE"/>
</dbReference>
<dbReference type="SUPFAM" id="SSF51905">
    <property type="entry name" value="FAD/NAD(P)-binding domain"/>
    <property type="match status" value="1"/>
</dbReference>
<evidence type="ECO:0000259" key="7">
    <source>
        <dbReference type="Pfam" id="PF01494"/>
    </source>
</evidence>
<organism evidence="8 9">
    <name type="scientific">Linnemannia gamsii</name>
    <dbReference type="NCBI Taxonomy" id="64522"/>
    <lineage>
        <taxon>Eukaryota</taxon>
        <taxon>Fungi</taxon>
        <taxon>Fungi incertae sedis</taxon>
        <taxon>Mucoromycota</taxon>
        <taxon>Mortierellomycotina</taxon>
        <taxon>Mortierellomycetes</taxon>
        <taxon>Mortierellales</taxon>
        <taxon>Mortierellaceae</taxon>
        <taxon>Linnemannia</taxon>
    </lineage>
</organism>
<dbReference type="PANTHER" id="PTHR47356:SF2">
    <property type="entry name" value="FAD-BINDING DOMAIN-CONTAINING PROTEIN-RELATED"/>
    <property type="match status" value="1"/>
</dbReference>
<dbReference type="EMBL" id="JAAAIM010000770">
    <property type="protein sequence ID" value="KAG0284457.1"/>
    <property type="molecule type" value="Genomic_DNA"/>
</dbReference>
<dbReference type="PANTHER" id="PTHR47356">
    <property type="entry name" value="FAD-DEPENDENT MONOOXYGENASE ASQG-RELATED"/>
    <property type="match status" value="1"/>
</dbReference>
<sequence>MPLSKDHRGKDAKAISRPKHNNINNIKPYSHNSSSPSCSRTKTPSSTSTRTPYHPRRRTQTQPQRILIVGASIHGLILAILLQRLRIDYLILERSCEYGIPPNGTVLGSFAVNLLEMLGLVDIVKSQSKEVHRMKIWRENGTIQAETDFSGAADQYSHNGIAIASRALQDILRAQVPEDKILDSKEVKGYVQDEFEVRVSCQDGDVYWGTMLVGCDGMNSTIRKLLHQEQAARLSAEDRRPDRRTCTVMGVTKVLDDVICLDPDTMQDIFRMDYINTQVILGQAEPYACWTIPMPMERRISWMITYHKPDDEPALYHDELEADSMDRPNVEQEFVNKVRQLLDHSNHEDIYQVSSDKRSYDMWYSGRVVLGGDACHK</sequence>
<evidence type="ECO:0000256" key="6">
    <source>
        <dbReference type="SAM" id="Phobius"/>
    </source>
</evidence>
<keyword evidence="6" id="KW-0472">Membrane</keyword>
<keyword evidence="6" id="KW-0812">Transmembrane</keyword>
<evidence type="ECO:0000256" key="1">
    <source>
        <dbReference type="ARBA" id="ARBA00007992"/>
    </source>
</evidence>
<proteinExistence type="inferred from homology"/>
<dbReference type="InterPro" id="IPR002938">
    <property type="entry name" value="FAD-bd"/>
</dbReference>
<dbReference type="Proteomes" id="UP001194696">
    <property type="component" value="Unassembled WGS sequence"/>
</dbReference>